<keyword evidence="5" id="KW-1185">Reference proteome</keyword>
<dbReference type="Gene3D" id="3.30.40.10">
    <property type="entry name" value="Zinc/RING finger domain, C3HC4 (zinc finger)"/>
    <property type="match status" value="1"/>
</dbReference>
<organism evidence="5">
    <name type="scientific">Aureococcus anophagefferens</name>
    <name type="common">Harmful bloom alga</name>
    <dbReference type="NCBI Taxonomy" id="44056"/>
    <lineage>
        <taxon>Eukaryota</taxon>
        <taxon>Sar</taxon>
        <taxon>Stramenopiles</taxon>
        <taxon>Ochrophyta</taxon>
        <taxon>Pelagophyceae</taxon>
        <taxon>Pelagomonadales</taxon>
        <taxon>Pelagomonadaceae</taxon>
        <taxon>Aureococcus</taxon>
    </lineage>
</organism>
<dbReference type="AlphaFoldDB" id="F0XXD9"/>
<sequence length="728" mass="76706">MSQPPSGGGPPDRFSRMFPFPGMIPIHALSPLEVERLLSTILPRSLRDVEGFAVAHAAPPGPSHLPCSRSQIDALLDAHAYSETTAPEAPGDEPKTRSRAAASKKRQLEAEDCADKAACPVCLDAREEGCRAVRMPCCGQRFHRGCLLTWLSAESDKCPTCRGELPSPAKKARCAYEALGVAELKRRCDERHVDASACVEKAELVKLLARDRDEDDAKRAARRAAGHPIPDREARRASRRGPAAAANGRSPAPVAATVLPASPEGAPAPAFIRALFESARAGGLGEPTVIRVNRDDLEQGGMPFPFPISMIPFAPELSHRYLPRTLNASAARPAADAAARLDALVAASGGLGCRSPLAGHRRSGFGSYLRILCHEAELSLLRGRVPEPLLQHELLAAGGGRVESGGAACGRRELSGCVVESRFAAAAAGKPPCAPPRRGRKPPSELGRAARGARAAVDAWRAWAAAHEFWSSAALFAGLLRPRPALARAVAAARAAAGLGGAPRPWIGAHVRRGDSCREGAYMGRTCSDGAAYAREACGLGARYGFGTLVVATDSDAALAELRAALPACGWPASAPVVATPAAARGGRQDGDKADARIEDLMAAGVVDAAEEFAAVLVDVTVLSDCDAFVGKFTSNLDRLAYALLVFRRQTLAPYASLDTAWSKDTPALYDPAVHGPLQATLAAAEHKSRLRNATRKKLQVADCATPRATPGWSDAPRSRWWCPATTS</sequence>
<evidence type="ECO:0000313" key="4">
    <source>
        <dbReference type="EMBL" id="EGB11925.1"/>
    </source>
</evidence>
<name>F0XXD9_AURAN</name>
<dbReference type="InterPro" id="IPR013083">
    <property type="entry name" value="Znf_RING/FYVE/PHD"/>
</dbReference>
<feature type="region of interest" description="Disordered" evidence="2">
    <location>
        <begin position="84"/>
        <end position="105"/>
    </location>
</feature>
<dbReference type="GeneID" id="20223357"/>
<evidence type="ECO:0000256" key="2">
    <source>
        <dbReference type="SAM" id="MobiDB-lite"/>
    </source>
</evidence>
<proteinExistence type="predicted"/>
<keyword evidence="1" id="KW-0862">Zinc</keyword>
<evidence type="ECO:0000313" key="5">
    <source>
        <dbReference type="Proteomes" id="UP000002729"/>
    </source>
</evidence>
<feature type="domain" description="RING-type" evidence="3">
    <location>
        <begin position="119"/>
        <end position="162"/>
    </location>
</feature>
<dbReference type="GO" id="GO:0006487">
    <property type="term" value="P:protein N-linked glycosylation"/>
    <property type="evidence" value="ECO:0007669"/>
    <property type="project" value="TreeGrafter"/>
</dbReference>
<dbReference type="GO" id="GO:0046921">
    <property type="term" value="F:alpha-(1-&gt;6)-fucosyltransferase activity"/>
    <property type="evidence" value="ECO:0007669"/>
    <property type="project" value="TreeGrafter"/>
</dbReference>
<dbReference type="GO" id="GO:0008270">
    <property type="term" value="F:zinc ion binding"/>
    <property type="evidence" value="ECO:0007669"/>
    <property type="project" value="UniProtKB-KW"/>
</dbReference>
<dbReference type="InParanoid" id="F0XXD9"/>
<evidence type="ECO:0000256" key="1">
    <source>
        <dbReference type="PROSITE-ProRule" id="PRU00175"/>
    </source>
</evidence>
<dbReference type="SUPFAM" id="SSF57850">
    <property type="entry name" value="RING/U-box"/>
    <property type="match status" value="1"/>
</dbReference>
<dbReference type="Gene3D" id="3.40.50.11350">
    <property type="match status" value="1"/>
</dbReference>
<protein>
    <recommendedName>
        <fullName evidence="3">RING-type domain-containing protein</fullName>
    </recommendedName>
</protein>
<dbReference type="EMBL" id="GL833121">
    <property type="protein sequence ID" value="EGB11925.1"/>
    <property type="molecule type" value="Genomic_DNA"/>
</dbReference>
<dbReference type="InterPro" id="IPR001841">
    <property type="entry name" value="Znf_RING"/>
</dbReference>
<keyword evidence="1" id="KW-0863">Zinc-finger</keyword>
<dbReference type="OrthoDB" id="8062037at2759"/>
<gene>
    <name evidence="4" type="ORF">AURANDRAFT_61191</name>
</gene>
<accession>F0XXD9</accession>
<keyword evidence="1" id="KW-0479">Metal-binding</keyword>
<dbReference type="SMART" id="SM00184">
    <property type="entry name" value="RING"/>
    <property type="match status" value="1"/>
</dbReference>
<dbReference type="PROSITE" id="PS50089">
    <property type="entry name" value="ZF_RING_2"/>
    <property type="match status" value="1"/>
</dbReference>
<dbReference type="Proteomes" id="UP000002729">
    <property type="component" value="Unassembled WGS sequence"/>
</dbReference>
<feature type="region of interest" description="Disordered" evidence="2">
    <location>
        <begin position="215"/>
        <end position="251"/>
    </location>
</feature>
<dbReference type="KEGG" id="aaf:AURANDRAFT_61191"/>
<feature type="compositionally biased region" description="Low complexity" evidence="2">
    <location>
        <begin position="240"/>
        <end position="251"/>
    </location>
</feature>
<evidence type="ECO:0000259" key="3">
    <source>
        <dbReference type="PROSITE" id="PS50089"/>
    </source>
</evidence>
<dbReference type="RefSeq" id="XP_009033036.1">
    <property type="nucleotide sequence ID" value="XM_009034788.1"/>
</dbReference>
<dbReference type="Pfam" id="PF13639">
    <property type="entry name" value="zf-RING_2"/>
    <property type="match status" value="1"/>
</dbReference>
<reference evidence="4 5" key="1">
    <citation type="journal article" date="2011" name="Proc. Natl. Acad. Sci. U.S.A.">
        <title>Niche of harmful alga Aureococcus anophagefferens revealed through ecogenomics.</title>
        <authorList>
            <person name="Gobler C.J."/>
            <person name="Berry D.L."/>
            <person name="Dyhrman S.T."/>
            <person name="Wilhelm S.W."/>
            <person name="Salamov A."/>
            <person name="Lobanov A.V."/>
            <person name="Zhang Y."/>
            <person name="Collier J.L."/>
            <person name="Wurch L.L."/>
            <person name="Kustka A.B."/>
            <person name="Dill B.D."/>
            <person name="Shah M."/>
            <person name="VerBerkmoes N.C."/>
            <person name="Kuo A."/>
            <person name="Terry A."/>
            <person name="Pangilinan J."/>
            <person name="Lindquist E.A."/>
            <person name="Lucas S."/>
            <person name="Paulsen I.T."/>
            <person name="Hattenrath-Lehmann T.K."/>
            <person name="Talmage S.C."/>
            <person name="Walker E.A."/>
            <person name="Koch F."/>
            <person name="Burson A.M."/>
            <person name="Marcoval M.A."/>
            <person name="Tang Y.Z."/>
            <person name="Lecleir G.R."/>
            <person name="Coyne K.J."/>
            <person name="Berg G.M."/>
            <person name="Bertrand E.M."/>
            <person name="Saito M.A."/>
            <person name="Gladyshev V.N."/>
            <person name="Grigoriev I.V."/>
        </authorList>
    </citation>
    <scope>NUCLEOTIDE SEQUENCE [LARGE SCALE GENOMIC DNA]</scope>
    <source>
        <strain evidence="5">CCMP 1984</strain>
    </source>
</reference>
<dbReference type="PANTHER" id="PTHR13132">
    <property type="entry name" value="ALPHA- 1,6 -FUCOSYLTRANSFERASE"/>
    <property type="match status" value="1"/>
</dbReference>
<dbReference type="PANTHER" id="PTHR13132:SF29">
    <property type="entry name" value="ALPHA-(1,6)-FUCOSYLTRANSFERASE"/>
    <property type="match status" value="1"/>
</dbReference>